<feature type="domain" description="F-box" evidence="1">
    <location>
        <begin position="12"/>
        <end position="58"/>
    </location>
</feature>
<dbReference type="AlphaFoldDB" id="A0ABC8YGD6"/>
<dbReference type="PANTHER" id="PTHR34591:SF13">
    <property type="entry name" value="OS03G0669900 PROTEIN"/>
    <property type="match status" value="1"/>
</dbReference>
<evidence type="ECO:0000313" key="2">
    <source>
        <dbReference type="EMBL" id="CAL4943560.1"/>
    </source>
</evidence>
<dbReference type="Pfam" id="PF00646">
    <property type="entry name" value="F-box"/>
    <property type="match status" value="1"/>
</dbReference>
<keyword evidence="3" id="KW-1185">Reference proteome</keyword>
<dbReference type="SMART" id="SM00256">
    <property type="entry name" value="FBOX"/>
    <property type="match status" value="1"/>
</dbReference>
<protein>
    <recommendedName>
        <fullName evidence="1">F-box domain-containing protein</fullName>
    </recommendedName>
</protein>
<dbReference type="InterPro" id="IPR036047">
    <property type="entry name" value="F-box-like_dom_sf"/>
</dbReference>
<dbReference type="Gene3D" id="1.20.1280.50">
    <property type="match status" value="1"/>
</dbReference>
<evidence type="ECO:0000313" key="3">
    <source>
        <dbReference type="Proteomes" id="UP001497457"/>
    </source>
</evidence>
<sequence length="417" mass="47248">MEQHEESPSPSPASARRLPSDVLADVLRHLPPRGLAAARCVCTDWRAAVDDRGLLRAAIDALLPRSLDALLVNYPGFLHTEFFSRPAAPPGRPARVSGELSTYVPAPGGDYRYSYTVRDHCNGLLLLDGHMVVNPATRRIEDIAWPPSPFTIPVFSSRTGQWERRSFVREGPALGSVADMLPSIRILAGDLPAVYWRRELYVQDQTNFVMRISLESDKYQVIKPPLVTGCTNPRLRLAGSEKGVYYVLHDATDPRRLRVWILDESCGQMKWVLKYDHDLSPVLELWNRHDKLDGPWVLQDINYYYDEDHERNEEDMEEAVDLKLEWDSDNDDFLEEGTETDSDGSDDDICYIGFHPYKEVVFFSRSMECKGLAYHLSSSKVQNLGNLSPKSRNVTCYCVGTAFCFTPCWLEELPGSS</sequence>
<gene>
    <name evidence="2" type="ORF">URODEC1_LOCUS34248</name>
</gene>
<reference evidence="3" key="1">
    <citation type="submission" date="2024-06" db="EMBL/GenBank/DDBJ databases">
        <authorList>
            <person name="Ryan C."/>
        </authorList>
    </citation>
    <scope>NUCLEOTIDE SEQUENCE [LARGE SCALE GENOMIC DNA]</scope>
</reference>
<dbReference type="EMBL" id="OZ075126">
    <property type="protein sequence ID" value="CAL4943560.1"/>
    <property type="molecule type" value="Genomic_DNA"/>
</dbReference>
<evidence type="ECO:0000259" key="1">
    <source>
        <dbReference type="PROSITE" id="PS50181"/>
    </source>
</evidence>
<reference evidence="2 3" key="2">
    <citation type="submission" date="2024-10" db="EMBL/GenBank/DDBJ databases">
        <authorList>
            <person name="Ryan C."/>
        </authorList>
    </citation>
    <scope>NUCLEOTIDE SEQUENCE [LARGE SCALE GENOMIC DNA]</scope>
</reference>
<dbReference type="PROSITE" id="PS50181">
    <property type="entry name" value="FBOX"/>
    <property type="match status" value="1"/>
</dbReference>
<proteinExistence type="predicted"/>
<name>A0ABC8YGD6_9POAL</name>
<dbReference type="Proteomes" id="UP001497457">
    <property type="component" value="Chromosome 16b"/>
</dbReference>
<dbReference type="PANTHER" id="PTHR34591">
    <property type="entry name" value="OS03G0653100 PROTEIN-RELATED"/>
    <property type="match status" value="1"/>
</dbReference>
<accession>A0ABC8YGD6</accession>
<organism evidence="2 3">
    <name type="scientific">Urochloa decumbens</name>
    <dbReference type="NCBI Taxonomy" id="240449"/>
    <lineage>
        <taxon>Eukaryota</taxon>
        <taxon>Viridiplantae</taxon>
        <taxon>Streptophyta</taxon>
        <taxon>Embryophyta</taxon>
        <taxon>Tracheophyta</taxon>
        <taxon>Spermatophyta</taxon>
        <taxon>Magnoliopsida</taxon>
        <taxon>Liliopsida</taxon>
        <taxon>Poales</taxon>
        <taxon>Poaceae</taxon>
        <taxon>PACMAD clade</taxon>
        <taxon>Panicoideae</taxon>
        <taxon>Panicodae</taxon>
        <taxon>Paniceae</taxon>
        <taxon>Melinidinae</taxon>
        <taxon>Urochloa</taxon>
    </lineage>
</organism>
<dbReference type="InterPro" id="IPR001810">
    <property type="entry name" value="F-box_dom"/>
</dbReference>
<dbReference type="SUPFAM" id="SSF81383">
    <property type="entry name" value="F-box domain"/>
    <property type="match status" value="1"/>
</dbReference>